<protein>
    <submittedName>
        <fullName evidence="1">Uncharacterized protein</fullName>
    </submittedName>
</protein>
<sequence length="37" mass="4357">MNLLLIQKKNIKVNVLILKKFGASIRTNFKDLYIRLP</sequence>
<evidence type="ECO:0000313" key="1">
    <source>
        <dbReference type="EMBL" id="EMO52051.1"/>
    </source>
</evidence>
<dbReference type="Proteomes" id="UP000012112">
    <property type="component" value="Unassembled WGS sequence"/>
</dbReference>
<accession>M6VAJ6</accession>
<evidence type="ECO:0000313" key="2">
    <source>
        <dbReference type="Proteomes" id="UP000012112"/>
    </source>
</evidence>
<reference evidence="1 2" key="1">
    <citation type="submission" date="2013-01" db="EMBL/GenBank/DDBJ databases">
        <authorList>
            <person name="Harkins D.M."/>
            <person name="Durkin A.S."/>
            <person name="Brinkac L.M."/>
            <person name="Haft D.H."/>
            <person name="Selengut J.D."/>
            <person name="Sanka R."/>
            <person name="DePew J."/>
            <person name="Purushe J."/>
            <person name="Matthias M.A."/>
            <person name="Vinetz J.M."/>
            <person name="Sutton G.G."/>
            <person name="Nierman W.C."/>
            <person name="Fouts D.E."/>
        </authorList>
    </citation>
    <scope>NUCLEOTIDE SEQUENCE [LARGE SCALE GENOMIC DNA]</scope>
    <source>
        <strain evidence="1 2">HAI1536</strain>
    </source>
</reference>
<organism evidence="1 2">
    <name type="scientific">Leptospira noguchii</name>
    <dbReference type="NCBI Taxonomy" id="28182"/>
    <lineage>
        <taxon>Bacteria</taxon>
        <taxon>Pseudomonadati</taxon>
        <taxon>Spirochaetota</taxon>
        <taxon>Spirochaetia</taxon>
        <taxon>Leptospirales</taxon>
        <taxon>Leptospiraceae</taxon>
        <taxon>Leptospira</taxon>
    </lineage>
</organism>
<gene>
    <name evidence="1" type="ORF">LEP1GSC172_0830</name>
</gene>
<dbReference type="EMBL" id="AKWD02000060">
    <property type="protein sequence ID" value="EMO52051.1"/>
    <property type="molecule type" value="Genomic_DNA"/>
</dbReference>
<name>M6VAJ6_9LEPT</name>
<comment type="caution">
    <text evidence="1">The sequence shown here is derived from an EMBL/GenBank/DDBJ whole genome shotgun (WGS) entry which is preliminary data.</text>
</comment>
<proteinExistence type="predicted"/>
<dbReference type="AlphaFoldDB" id="M6VAJ6"/>